<feature type="region of interest" description="Disordered" evidence="1">
    <location>
        <begin position="1"/>
        <end position="41"/>
    </location>
</feature>
<gene>
    <name evidence="2" type="ORF">TBRA_LOCUS9281</name>
</gene>
<keyword evidence="3" id="KW-1185">Reference proteome</keyword>
<evidence type="ECO:0000256" key="1">
    <source>
        <dbReference type="SAM" id="MobiDB-lite"/>
    </source>
</evidence>
<name>A0A6H5IGY3_9HYME</name>
<protein>
    <submittedName>
        <fullName evidence="2">Uncharacterized protein</fullName>
    </submittedName>
</protein>
<dbReference type="Proteomes" id="UP000479190">
    <property type="component" value="Unassembled WGS sequence"/>
</dbReference>
<dbReference type="EMBL" id="CADCXV010000855">
    <property type="protein sequence ID" value="CAB0037454.1"/>
    <property type="molecule type" value="Genomic_DNA"/>
</dbReference>
<feature type="compositionally biased region" description="Polar residues" evidence="1">
    <location>
        <begin position="1"/>
        <end position="17"/>
    </location>
</feature>
<sequence length="288" mass="30827">MTLPKIQSSVVTTSGGNKSRKATEGEPSSSPLDPERRGAGTVFRSRAHGCTPSLDYRYEVMSPTPTLQVCVQCASNLEDAADFAKCSSCAAPAHSHCAPTGDRVFTCGACLSASGSRITRSNSCSSMSSARSTSQKRSLSSLDDSAVVTTKKLHQWPLGGAAPAPTSHVWPPAIKYRPLRASFIRLRSLSECSLDLPAATRQQGRLGTVNVFEITRSTVSPANLCLADHRTSSSDLDLPGHFACPATEWNSDTSHQSRSFSGPQNVAFKKSSKLMTKKIDTYRSPELN</sequence>
<reference evidence="2 3" key="1">
    <citation type="submission" date="2020-02" db="EMBL/GenBank/DDBJ databases">
        <authorList>
            <person name="Ferguson B K."/>
        </authorList>
    </citation>
    <scope>NUCLEOTIDE SEQUENCE [LARGE SCALE GENOMIC DNA]</scope>
</reference>
<organism evidence="2 3">
    <name type="scientific">Trichogramma brassicae</name>
    <dbReference type="NCBI Taxonomy" id="86971"/>
    <lineage>
        <taxon>Eukaryota</taxon>
        <taxon>Metazoa</taxon>
        <taxon>Ecdysozoa</taxon>
        <taxon>Arthropoda</taxon>
        <taxon>Hexapoda</taxon>
        <taxon>Insecta</taxon>
        <taxon>Pterygota</taxon>
        <taxon>Neoptera</taxon>
        <taxon>Endopterygota</taxon>
        <taxon>Hymenoptera</taxon>
        <taxon>Apocrita</taxon>
        <taxon>Proctotrupomorpha</taxon>
        <taxon>Chalcidoidea</taxon>
        <taxon>Trichogrammatidae</taxon>
        <taxon>Trichogramma</taxon>
    </lineage>
</organism>
<dbReference type="AlphaFoldDB" id="A0A6H5IGY3"/>
<proteinExistence type="predicted"/>
<evidence type="ECO:0000313" key="2">
    <source>
        <dbReference type="EMBL" id="CAB0037454.1"/>
    </source>
</evidence>
<evidence type="ECO:0000313" key="3">
    <source>
        <dbReference type="Proteomes" id="UP000479190"/>
    </source>
</evidence>
<accession>A0A6H5IGY3</accession>